<comment type="caution">
    <text evidence="2">The sequence shown here is derived from an EMBL/GenBank/DDBJ whole genome shotgun (WGS) entry which is preliminary data.</text>
</comment>
<name>A0ABU5E2P3_9PROT</name>
<dbReference type="RefSeq" id="WP_320502343.1">
    <property type="nucleotide sequence ID" value="NZ_JAXCLX010000003.1"/>
</dbReference>
<sequence>MLTPFSLRAMCIIALSVVTGCQSASQWTPPASPTFQSYELTDDPAYTEAAREHWSLVVARCSNGGSDARAACSLDVVSRSLPDGATVTDYCRWNGGYIIESDCIIKMALTLDLRRLARDPDPTSILTGMPRDSYPFGPGRAADGFAATVWQECGNDARECHITEAAARLGLSAGVKAVCQRLERERATLRCLISHRLADVMKDATRRLLPS</sequence>
<evidence type="ECO:0008006" key="4">
    <source>
        <dbReference type="Google" id="ProtNLM"/>
    </source>
</evidence>
<reference evidence="2 3" key="1">
    <citation type="journal article" date="2013" name="Antonie Van Leeuwenhoek">
        <title>Dongia rigui sp. nov., isolated from freshwater of a large wetland in Korea.</title>
        <authorList>
            <person name="Baik K.S."/>
            <person name="Hwang Y.M."/>
            <person name="Choi J.S."/>
            <person name="Kwon J."/>
            <person name="Seong C.N."/>
        </authorList>
    </citation>
    <scope>NUCLEOTIDE SEQUENCE [LARGE SCALE GENOMIC DNA]</scope>
    <source>
        <strain evidence="2 3">04SU4-P</strain>
    </source>
</reference>
<dbReference type="Proteomes" id="UP001271769">
    <property type="component" value="Unassembled WGS sequence"/>
</dbReference>
<keyword evidence="3" id="KW-1185">Reference proteome</keyword>
<feature type="signal peptide" evidence="1">
    <location>
        <begin position="1"/>
        <end position="24"/>
    </location>
</feature>
<gene>
    <name evidence="2" type="ORF">SMD31_18170</name>
</gene>
<evidence type="ECO:0000313" key="2">
    <source>
        <dbReference type="EMBL" id="MDY0873872.1"/>
    </source>
</evidence>
<feature type="chain" id="PRO_5046866028" description="Lipoprotein" evidence="1">
    <location>
        <begin position="25"/>
        <end position="211"/>
    </location>
</feature>
<protein>
    <recommendedName>
        <fullName evidence="4">Lipoprotein</fullName>
    </recommendedName>
</protein>
<proteinExistence type="predicted"/>
<evidence type="ECO:0000313" key="3">
    <source>
        <dbReference type="Proteomes" id="UP001271769"/>
    </source>
</evidence>
<organism evidence="2 3">
    <name type="scientific">Dongia rigui</name>
    <dbReference type="NCBI Taxonomy" id="940149"/>
    <lineage>
        <taxon>Bacteria</taxon>
        <taxon>Pseudomonadati</taxon>
        <taxon>Pseudomonadota</taxon>
        <taxon>Alphaproteobacteria</taxon>
        <taxon>Rhodospirillales</taxon>
        <taxon>Dongiaceae</taxon>
        <taxon>Dongia</taxon>
    </lineage>
</organism>
<keyword evidence="1" id="KW-0732">Signal</keyword>
<evidence type="ECO:0000256" key="1">
    <source>
        <dbReference type="SAM" id="SignalP"/>
    </source>
</evidence>
<dbReference type="EMBL" id="JAXCLX010000003">
    <property type="protein sequence ID" value="MDY0873872.1"/>
    <property type="molecule type" value="Genomic_DNA"/>
</dbReference>
<accession>A0ABU5E2P3</accession>